<evidence type="ECO:0000313" key="6">
    <source>
        <dbReference type="EMBL" id="MBE5062498.1"/>
    </source>
</evidence>
<evidence type="ECO:0000256" key="2">
    <source>
        <dbReference type="ARBA" id="ARBA00022490"/>
    </source>
</evidence>
<feature type="domain" description="TIR" evidence="5">
    <location>
        <begin position="4"/>
        <end position="139"/>
    </location>
</feature>
<dbReference type="PROSITE" id="PS50104">
    <property type="entry name" value="TIR"/>
    <property type="match status" value="1"/>
</dbReference>
<dbReference type="SMART" id="SM00255">
    <property type="entry name" value="TIR"/>
    <property type="match status" value="1"/>
</dbReference>
<keyword evidence="4" id="KW-0472">Membrane</keyword>
<evidence type="ECO:0000256" key="4">
    <source>
        <dbReference type="SAM" id="Phobius"/>
    </source>
</evidence>
<evidence type="ECO:0000259" key="5">
    <source>
        <dbReference type="PROSITE" id="PS50104"/>
    </source>
</evidence>
<dbReference type="InterPro" id="IPR000157">
    <property type="entry name" value="TIR_dom"/>
</dbReference>
<dbReference type="Pfam" id="PF13676">
    <property type="entry name" value="TIR_2"/>
    <property type="match status" value="1"/>
</dbReference>
<dbReference type="SUPFAM" id="SSF52200">
    <property type="entry name" value="Toll/Interleukin receptor TIR domain"/>
    <property type="match status" value="1"/>
</dbReference>
<gene>
    <name evidence="6" type="ORF">INF30_04370</name>
</gene>
<comment type="caution">
    <text evidence="6">The sequence shown here is derived from an EMBL/GenBank/DDBJ whole genome shotgun (WGS) entry which is preliminary data.</text>
</comment>
<organism evidence="6 7">
    <name type="scientific">Claveliimonas monacensis</name>
    <dbReference type="NCBI Taxonomy" id="2779351"/>
    <lineage>
        <taxon>Bacteria</taxon>
        <taxon>Bacillati</taxon>
        <taxon>Bacillota</taxon>
        <taxon>Clostridia</taxon>
        <taxon>Lachnospirales</taxon>
        <taxon>Lachnospiraceae</taxon>
        <taxon>Claveliimonas</taxon>
    </lineage>
</organism>
<keyword evidence="3" id="KW-0677">Repeat</keyword>
<sequence>MGKVTYDIFISYRRDGGDTLAQLVYDRLTDRGYKVFLDVESLRSGKFNEKLLEVIDQCKDVVVILPPGALERCRNEGDWLYLEISHALKARKNIIPVMMKGFEWTQDIPENLQELQNFNGIRDSKEYFDAVIDKMTQLMHSRASSRIAISKKARRKMPRFDAKAAARKKKKVLITAALLGAAVAAAVMIPRVLQQRQLDKAATEVTIQLTPDEEMSASEYYDAREIIKDRFDILSGGEKYDFEISDETINVKMPADVFHGIDVSNVLKSYVTRPTELYVMPELEEEGQEAAGASGDQKEEAEFVPVSRDSIRELQIKEESAEEIHLDRIDMDQYGIEEAEEYKYIELVLSDETADQIQSAYGEQDAYRLVQDAEQELGGYCNYALIGTDEKNVFYIVDCWQEDNFYELVAHNYQHNTFARPFTFNILLPTEWERAEDAGDKGEFQCDPGEIEMPFVTVQMSTYSEEVSEGEKQDIITGMKTRLDALETPYAFGYTVDENATAPAFTIKMNTERVCSEMLEMLGDYDGLTVEGAFYDLMNSYDIEKVKCSEQEDGTYRLDLIWDKDKYEIEKEDFETAVSQIRESENSNVYLRGASGRIAEADITDVIGEARITFGGADLFGLDKEDERQRYLVQFLKAVQETNSLMESHSYNLSGLMVEAEAGMSKELGIPSAEEEKEDIYAQIMQEMWPEMEVTFDSDCLQLVLEMEIDDTWPERVNDVIKKAYEASGAGRGELSGLTVQVVSEKGDSVSCHFNRDSYDRHGMSYWGSYFGEGIEQYREVFQSIVANDPFYTETVTSYDGEEGF</sequence>
<dbReference type="InterPro" id="IPR039184">
    <property type="entry name" value="SARM1"/>
</dbReference>
<dbReference type="InterPro" id="IPR035897">
    <property type="entry name" value="Toll_tir_struct_dom_sf"/>
</dbReference>
<evidence type="ECO:0000256" key="1">
    <source>
        <dbReference type="ARBA" id="ARBA00004496"/>
    </source>
</evidence>
<accession>A0ABR9RHQ5</accession>
<keyword evidence="2" id="KW-0963">Cytoplasm</keyword>
<proteinExistence type="predicted"/>
<keyword evidence="4" id="KW-0812">Transmembrane</keyword>
<keyword evidence="7" id="KW-1185">Reference proteome</keyword>
<dbReference type="RefSeq" id="WP_226394357.1">
    <property type="nucleotide sequence ID" value="NZ_JADCKL010000002.1"/>
</dbReference>
<dbReference type="Proteomes" id="UP000758652">
    <property type="component" value="Unassembled WGS sequence"/>
</dbReference>
<comment type="subcellular location">
    <subcellularLocation>
        <location evidence="1">Cytoplasm</location>
    </subcellularLocation>
</comment>
<keyword evidence="6" id="KW-0675">Receptor</keyword>
<evidence type="ECO:0000256" key="3">
    <source>
        <dbReference type="ARBA" id="ARBA00022737"/>
    </source>
</evidence>
<protein>
    <submittedName>
        <fullName evidence="6">Toll/interleukin-1 receptor domain-containing protein</fullName>
    </submittedName>
</protein>
<dbReference type="PANTHER" id="PTHR22998">
    <property type="entry name" value="SARM1"/>
    <property type="match status" value="1"/>
</dbReference>
<keyword evidence="4" id="KW-1133">Transmembrane helix</keyword>
<dbReference type="Gene3D" id="3.40.50.10140">
    <property type="entry name" value="Toll/interleukin-1 receptor homology (TIR) domain"/>
    <property type="match status" value="1"/>
</dbReference>
<evidence type="ECO:0000313" key="7">
    <source>
        <dbReference type="Proteomes" id="UP000758652"/>
    </source>
</evidence>
<feature type="transmembrane region" description="Helical" evidence="4">
    <location>
        <begin position="172"/>
        <end position="193"/>
    </location>
</feature>
<name>A0ABR9RHQ5_9FIRM</name>
<dbReference type="PANTHER" id="PTHR22998:SF1">
    <property type="entry name" value="NAD(+) HYDROLASE SARM1"/>
    <property type="match status" value="1"/>
</dbReference>
<reference evidence="6 7" key="1">
    <citation type="submission" date="2020-10" db="EMBL/GenBank/DDBJ databases">
        <title>ChiBAC.</title>
        <authorList>
            <person name="Zenner C."/>
            <person name="Hitch T.C.A."/>
            <person name="Clavel T."/>
        </authorList>
    </citation>
    <scope>NUCLEOTIDE SEQUENCE [LARGE SCALE GENOMIC DNA]</scope>
    <source>
        <strain evidence="6 7">DSM 108991</strain>
    </source>
</reference>
<dbReference type="EMBL" id="JADCKL010000002">
    <property type="protein sequence ID" value="MBE5062498.1"/>
    <property type="molecule type" value="Genomic_DNA"/>
</dbReference>